<name>A0A820JWG6_9BILA</name>
<proteinExistence type="predicted"/>
<reference evidence="1" key="1">
    <citation type="submission" date="2021-02" db="EMBL/GenBank/DDBJ databases">
        <authorList>
            <person name="Nowell W R."/>
        </authorList>
    </citation>
    <scope>NUCLEOTIDE SEQUENCE</scope>
</reference>
<dbReference type="AlphaFoldDB" id="A0A820JWG6"/>
<dbReference type="Proteomes" id="UP000663842">
    <property type="component" value="Unassembled WGS sequence"/>
</dbReference>
<gene>
    <name evidence="1" type="ORF">UXM345_LOCUS35103</name>
</gene>
<comment type="caution">
    <text evidence="1">The sequence shown here is derived from an EMBL/GenBank/DDBJ whole genome shotgun (WGS) entry which is preliminary data.</text>
</comment>
<accession>A0A820JWG6</accession>
<sequence length="108" mass="13001">MLFITADDINTMSLNEKYFQMVWLLLNIAKFIFMTTSQDFFTIPMSVWDTDECNDYFLNIKDDLYKHFVNFWTQHQRFTKKCDPATCSKVFIVDGHQKANRLIWYTDS</sequence>
<dbReference type="EMBL" id="CAJOBF010013758">
    <property type="protein sequence ID" value="CAF4332976.1"/>
    <property type="molecule type" value="Genomic_DNA"/>
</dbReference>
<evidence type="ECO:0000313" key="2">
    <source>
        <dbReference type="Proteomes" id="UP000663842"/>
    </source>
</evidence>
<organism evidence="1 2">
    <name type="scientific">Rotaria magnacalcarata</name>
    <dbReference type="NCBI Taxonomy" id="392030"/>
    <lineage>
        <taxon>Eukaryota</taxon>
        <taxon>Metazoa</taxon>
        <taxon>Spiralia</taxon>
        <taxon>Gnathifera</taxon>
        <taxon>Rotifera</taxon>
        <taxon>Eurotatoria</taxon>
        <taxon>Bdelloidea</taxon>
        <taxon>Philodinida</taxon>
        <taxon>Philodinidae</taxon>
        <taxon>Rotaria</taxon>
    </lineage>
</organism>
<protein>
    <submittedName>
        <fullName evidence="1">Uncharacterized protein</fullName>
    </submittedName>
</protein>
<evidence type="ECO:0000313" key="1">
    <source>
        <dbReference type="EMBL" id="CAF4332976.1"/>
    </source>
</evidence>